<reference evidence="3 4" key="1">
    <citation type="journal article" date="2019" name="Int. J. Syst. Evol. Microbiol.">
        <title>The Global Catalogue of Microorganisms (GCM) 10K type strain sequencing project: providing services to taxonomists for standard genome sequencing and annotation.</title>
        <authorList>
            <consortium name="The Broad Institute Genomics Platform"/>
            <consortium name="The Broad Institute Genome Sequencing Center for Infectious Disease"/>
            <person name="Wu L."/>
            <person name="Ma J."/>
        </authorList>
    </citation>
    <scope>NUCLEOTIDE SEQUENCE [LARGE SCALE GENOMIC DNA]</scope>
    <source>
        <strain evidence="3 4">JCM 13250</strain>
    </source>
</reference>
<dbReference type="Pfam" id="PF09990">
    <property type="entry name" value="DUF2231"/>
    <property type="match status" value="1"/>
</dbReference>
<evidence type="ECO:0000259" key="2">
    <source>
        <dbReference type="Pfam" id="PF09990"/>
    </source>
</evidence>
<protein>
    <recommendedName>
        <fullName evidence="2">DUF2231 domain-containing protein</fullName>
    </recommendedName>
</protein>
<keyword evidence="1" id="KW-1133">Transmembrane helix</keyword>
<evidence type="ECO:0000313" key="3">
    <source>
        <dbReference type="EMBL" id="GAA1800480.1"/>
    </source>
</evidence>
<keyword evidence="4" id="KW-1185">Reference proteome</keyword>
<keyword evidence="1" id="KW-0812">Transmembrane</keyword>
<comment type="caution">
    <text evidence="3">The sequence shown here is derived from an EMBL/GenBank/DDBJ whole genome shotgun (WGS) entry which is preliminary data.</text>
</comment>
<dbReference type="EMBL" id="BAAALT010000056">
    <property type="protein sequence ID" value="GAA1800480.1"/>
    <property type="molecule type" value="Genomic_DNA"/>
</dbReference>
<feature type="transmembrane region" description="Helical" evidence="1">
    <location>
        <begin position="42"/>
        <end position="60"/>
    </location>
</feature>
<feature type="transmembrane region" description="Helical" evidence="1">
    <location>
        <begin position="91"/>
        <end position="109"/>
    </location>
</feature>
<feature type="transmembrane region" description="Helical" evidence="1">
    <location>
        <begin position="137"/>
        <end position="158"/>
    </location>
</feature>
<sequence>MFDEISGIPAHPLLVHAAVVFIPLQILLGIGYALVPALQRRIGWAVLATAVIGPVAAFFAKESGEAFEDRLVKGGMTELTKVHEHADFAEVTLWLSLALGVLVIVLMLVERRRRTAPPAATDADAAAPTAPSGGAKYLALLLAVAVVVVGVATGYYVYKTGDTGAKMVWSGL</sequence>
<dbReference type="RefSeq" id="WP_344129182.1">
    <property type="nucleotide sequence ID" value="NZ_BAAALT010000056.1"/>
</dbReference>
<keyword evidence="1" id="KW-0472">Membrane</keyword>
<dbReference type="Proteomes" id="UP001500218">
    <property type="component" value="Unassembled WGS sequence"/>
</dbReference>
<evidence type="ECO:0000313" key="4">
    <source>
        <dbReference type="Proteomes" id="UP001500218"/>
    </source>
</evidence>
<evidence type="ECO:0000256" key="1">
    <source>
        <dbReference type="SAM" id="Phobius"/>
    </source>
</evidence>
<accession>A0ABN2LVF7</accession>
<name>A0ABN2LVF7_9ACTN</name>
<feature type="domain" description="DUF2231" evidence="2">
    <location>
        <begin position="7"/>
        <end position="170"/>
    </location>
</feature>
<proteinExistence type="predicted"/>
<feature type="transmembrane region" description="Helical" evidence="1">
    <location>
        <begin position="13"/>
        <end position="35"/>
    </location>
</feature>
<organism evidence="3 4">
    <name type="scientific">Luedemannella flava</name>
    <dbReference type="NCBI Taxonomy" id="349316"/>
    <lineage>
        <taxon>Bacteria</taxon>
        <taxon>Bacillati</taxon>
        <taxon>Actinomycetota</taxon>
        <taxon>Actinomycetes</taxon>
        <taxon>Micromonosporales</taxon>
        <taxon>Micromonosporaceae</taxon>
        <taxon>Luedemannella</taxon>
    </lineage>
</organism>
<gene>
    <name evidence="3" type="ORF">GCM10009682_22630</name>
</gene>
<dbReference type="InterPro" id="IPR019251">
    <property type="entry name" value="DUF2231_TM"/>
</dbReference>